<dbReference type="Pfam" id="PF04432">
    <property type="entry name" value="FrhB_FdhB_C"/>
    <property type="match status" value="1"/>
</dbReference>
<evidence type="ECO:0000256" key="3">
    <source>
        <dbReference type="ARBA" id="ARBA00023014"/>
    </source>
</evidence>
<dbReference type="Proteomes" id="UP000184436">
    <property type="component" value="Unassembled WGS sequence"/>
</dbReference>
<dbReference type="STRING" id="871325.SAMN05444349_11149"/>
<keyword evidence="2" id="KW-0408">Iron</keyword>
<feature type="domain" description="4Fe-4S ferredoxin-type" evidence="4">
    <location>
        <begin position="35"/>
        <end position="65"/>
    </location>
</feature>
<dbReference type="GO" id="GO:0051536">
    <property type="term" value="F:iron-sulfur cluster binding"/>
    <property type="evidence" value="ECO:0007669"/>
    <property type="project" value="UniProtKB-KW"/>
</dbReference>
<dbReference type="InterPro" id="IPR017896">
    <property type="entry name" value="4Fe4S_Fe-S-bd"/>
</dbReference>
<proteinExistence type="predicted"/>
<evidence type="ECO:0000259" key="4">
    <source>
        <dbReference type="PROSITE" id="PS51379"/>
    </source>
</evidence>
<evidence type="ECO:0000313" key="5">
    <source>
        <dbReference type="EMBL" id="SHF09529.1"/>
    </source>
</evidence>
<evidence type="ECO:0000256" key="2">
    <source>
        <dbReference type="ARBA" id="ARBA00023004"/>
    </source>
</evidence>
<keyword evidence="1" id="KW-0479">Metal-binding</keyword>
<dbReference type="Pfam" id="PF12838">
    <property type="entry name" value="Fer4_7"/>
    <property type="match status" value="1"/>
</dbReference>
<dbReference type="PROSITE" id="PS51379">
    <property type="entry name" value="4FE4S_FER_2"/>
    <property type="match status" value="2"/>
</dbReference>
<dbReference type="RefSeq" id="WP_017141482.1">
    <property type="nucleotide sequence ID" value="NZ_FQVD01000011.1"/>
</dbReference>
<accession>A0A1M4YUP0</accession>
<reference evidence="5 6" key="1">
    <citation type="submission" date="2016-11" db="EMBL/GenBank/DDBJ databases">
        <authorList>
            <person name="Jaros S."/>
            <person name="Januszkiewicz K."/>
            <person name="Wedrychowicz H."/>
        </authorList>
    </citation>
    <scope>NUCLEOTIDE SEQUENCE [LARGE SCALE GENOMIC DNA]</scope>
    <source>
        <strain evidence="5 6">DSM 26883</strain>
    </source>
</reference>
<dbReference type="InterPro" id="IPR007525">
    <property type="entry name" value="FrhB_FdhB_C"/>
</dbReference>
<dbReference type="OrthoDB" id="9813230at2"/>
<dbReference type="PROSITE" id="PS00198">
    <property type="entry name" value="4FE4S_FER_1"/>
    <property type="match status" value="1"/>
</dbReference>
<dbReference type="Gene3D" id="3.30.70.20">
    <property type="match status" value="1"/>
</dbReference>
<dbReference type="SUPFAM" id="SSF54862">
    <property type="entry name" value="4Fe-4S ferredoxins"/>
    <property type="match status" value="1"/>
</dbReference>
<feature type="domain" description="4Fe-4S ferredoxin-type" evidence="4">
    <location>
        <begin position="1"/>
        <end position="30"/>
    </location>
</feature>
<keyword evidence="3" id="KW-0411">Iron-sulfur</keyword>
<dbReference type="EMBL" id="FQVD01000011">
    <property type="protein sequence ID" value="SHF09529.1"/>
    <property type="molecule type" value="Genomic_DNA"/>
</dbReference>
<sequence length="374" mass="42645">MINSRDKKQCSGCTACANICPYQAIQMKPDNLGFLYPVIDSARCTECGICDSVCPFNHVCNLNDSLPQPYPYAVRHKDMNQLRSSQSGAAFIAISNWILEHKGVVYGAGYTDSFEVVHKRSVTKKGRDEFRGSKYVQSHPGNLFQQIKTDLLNGKEVLFSGTPCQTSGLYFYVNSALRKKLYLIDLVCHGVASPYMWRDYLRYLEGKYKKRIISVNFRDKSFGWHSHRESFCFNDGYTIYPYFSIYQDSLLRPSCGICPFACLKRPSDITIGDFWGIERNHPLMGADNKGCSLLLCNTLKGKKLFDEIKDSVQFQLVGIEECLQPNLIHPTFIPHYHLLLEWSYRSGGIVLVMLVLKIIKKIVRITNLIKYGIS</sequence>
<evidence type="ECO:0000313" key="6">
    <source>
        <dbReference type="Proteomes" id="UP000184436"/>
    </source>
</evidence>
<evidence type="ECO:0000256" key="1">
    <source>
        <dbReference type="ARBA" id="ARBA00022723"/>
    </source>
</evidence>
<protein>
    <submittedName>
        <fullName evidence="5">Coenzyme F420-reducing hydrogenase, beta subunit</fullName>
    </submittedName>
</protein>
<dbReference type="AlphaFoldDB" id="A0A1M4YUP0"/>
<dbReference type="InterPro" id="IPR017900">
    <property type="entry name" value="4Fe4S_Fe_S_CS"/>
</dbReference>
<dbReference type="InterPro" id="IPR052977">
    <property type="entry name" value="Polyferredoxin-like_ET"/>
</dbReference>
<gene>
    <name evidence="5" type="ORF">SAMN05444349_11149</name>
</gene>
<dbReference type="PANTHER" id="PTHR43193">
    <property type="match status" value="1"/>
</dbReference>
<keyword evidence="6" id="KW-1185">Reference proteome</keyword>
<name>A0A1M4YUP0_9BACE</name>
<dbReference type="PANTHER" id="PTHR43193:SF2">
    <property type="entry name" value="POLYFERREDOXIN PROTEIN FWDF"/>
    <property type="match status" value="1"/>
</dbReference>
<dbReference type="GO" id="GO:0046872">
    <property type="term" value="F:metal ion binding"/>
    <property type="evidence" value="ECO:0007669"/>
    <property type="project" value="UniProtKB-KW"/>
</dbReference>
<organism evidence="5 6">
    <name type="scientific">Bacteroides faecichinchillae</name>
    <dbReference type="NCBI Taxonomy" id="871325"/>
    <lineage>
        <taxon>Bacteria</taxon>
        <taxon>Pseudomonadati</taxon>
        <taxon>Bacteroidota</taxon>
        <taxon>Bacteroidia</taxon>
        <taxon>Bacteroidales</taxon>
        <taxon>Bacteroidaceae</taxon>
        <taxon>Bacteroides</taxon>
    </lineage>
</organism>